<dbReference type="Proteomes" id="UP000005237">
    <property type="component" value="Unassembled WGS sequence"/>
</dbReference>
<dbReference type="InterPro" id="IPR043502">
    <property type="entry name" value="DNA/RNA_pol_sf"/>
</dbReference>
<name>A0A8R1IER9_CAEJA</name>
<feature type="domain" description="Reverse transcriptase" evidence="2">
    <location>
        <begin position="146"/>
        <end position="236"/>
    </location>
</feature>
<sequence length="236" mass="26966">MVKVEADFGEQCTAGVRRKNGCPTSLCFEERKRKSVGLVSNWKDEPVAHQEKPRNRSGHSGMGIGNRRNDEVWRILVENGEVPDGNIRRIVSEFSDVFAIEDSELTQTDMVQCEIELEKGNPIRQKCRPVPLALQEKVKVMLEDMETRKVIRKCRSPWASPVVLVKKKDGSIRMCVDYRKLNTVIKLNAHPLPHIESTLQALGEKKWFTTLDLMAGYWQIPMEEKSKEKNGICCSQ</sequence>
<dbReference type="Gene3D" id="3.30.70.270">
    <property type="match status" value="1"/>
</dbReference>
<organism evidence="3 4">
    <name type="scientific">Caenorhabditis japonica</name>
    <dbReference type="NCBI Taxonomy" id="281687"/>
    <lineage>
        <taxon>Eukaryota</taxon>
        <taxon>Metazoa</taxon>
        <taxon>Ecdysozoa</taxon>
        <taxon>Nematoda</taxon>
        <taxon>Chromadorea</taxon>
        <taxon>Rhabditida</taxon>
        <taxon>Rhabditina</taxon>
        <taxon>Rhabditomorpha</taxon>
        <taxon>Rhabditoidea</taxon>
        <taxon>Rhabditidae</taxon>
        <taxon>Peloderinae</taxon>
        <taxon>Caenorhabditis</taxon>
    </lineage>
</organism>
<keyword evidence="4" id="KW-1185">Reference proteome</keyword>
<evidence type="ECO:0000313" key="3">
    <source>
        <dbReference type="EnsemblMetazoa" id="CJA31403a.1"/>
    </source>
</evidence>
<dbReference type="EnsemblMetazoa" id="CJA31403a.1">
    <property type="protein sequence ID" value="CJA31403a.1"/>
    <property type="gene ID" value="WBGene00207250"/>
</dbReference>
<protein>
    <submittedName>
        <fullName evidence="3">Reverse transcriptase domain-containing protein</fullName>
    </submittedName>
</protein>
<dbReference type="PANTHER" id="PTHR37984">
    <property type="entry name" value="PROTEIN CBG26694"/>
    <property type="match status" value="1"/>
</dbReference>
<evidence type="ECO:0000313" key="4">
    <source>
        <dbReference type="Proteomes" id="UP000005237"/>
    </source>
</evidence>
<reference evidence="3" key="2">
    <citation type="submission" date="2022-06" db="UniProtKB">
        <authorList>
            <consortium name="EnsemblMetazoa"/>
        </authorList>
    </citation>
    <scope>IDENTIFICATION</scope>
    <source>
        <strain evidence="3">DF5081</strain>
    </source>
</reference>
<evidence type="ECO:0000259" key="2">
    <source>
        <dbReference type="PROSITE" id="PS50878"/>
    </source>
</evidence>
<dbReference type="PANTHER" id="PTHR37984:SF5">
    <property type="entry name" value="PROTEIN NYNRIN-LIKE"/>
    <property type="match status" value="1"/>
</dbReference>
<dbReference type="CDD" id="cd01647">
    <property type="entry name" value="RT_LTR"/>
    <property type="match status" value="1"/>
</dbReference>
<dbReference type="InterPro" id="IPR043128">
    <property type="entry name" value="Rev_trsase/Diguanyl_cyclase"/>
</dbReference>
<evidence type="ECO:0000256" key="1">
    <source>
        <dbReference type="SAM" id="MobiDB-lite"/>
    </source>
</evidence>
<accession>A0A8R1IER9</accession>
<reference evidence="4" key="1">
    <citation type="submission" date="2010-08" db="EMBL/GenBank/DDBJ databases">
        <authorList>
            <consortium name="Caenorhabditis japonica Sequencing Consortium"/>
            <person name="Wilson R.K."/>
        </authorList>
    </citation>
    <scope>NUCLEOTIDE SEQUENCE [LARGE SCALE GENOMIC DNA]</scope>
    <source>
        <strain evidence="4">DF5081</strain>
    </source>
</reference>
<dbReference type="InterPro" id="IPR000477">
    <property type="entry name" value="RT_dom"/>
</dbReference>
<dbReference type="Gene3D" id="3.10.10.10">
    <property type="entry name" value="HIV Type 1 Reverse Transcriptase, subunit A, domain 1"/>
    <property type="match status" value="1"/>
</dbReference>
<feature type="compositionally biased region" description="Basic and acidic residues" evidence="1">
    <location>
        <begin position="43"/>
        <end position="54"/>
    </location>
</feature>
<dbReference type="InterPro" id="IPR050951">
    <property type="entry name" value="Retrovirus_Pol_polyprotein"/>
</dbReference>
<dbReference type="Pfam" id="PF00078">
    <property type="entry name" value="RVT_1"/>
    <property type="match status" value="1"/>
</dbReference>
<dbReference type="PROSITE" id="PS50878">
    <property type="entry name" value="RT_POL"/>
    <property type="match status" value="1"/>
</dbReference>
<dbReference type="AlphaFoldDB" id="A0A8R1IER9"/>
<feature type="region of interest" description="Disordered" evidence="1">
    <location>
        <begin position="43"/>
        <end position="64"/>
    </location>
</feature>
<proteinExistence type="predicted"/>
<dbReference type="SUPFAM" id="SSF56672">
    <property type="entry name" value="DNA/RNA polymerases"/>
    <property type="match status" value="1"/>
</dbReference>